<name>A0A9Q0XLF9_9SAUR</name>
<evidence type="ECO:0000256" key="5">
    <source>
        <dbReference type="ARBA" id="ARBA00022679"/>
    </source>
</evidence>
<reference evidence="15" key="1">
    <citation type="journal article" date="2023" name="DNA Res.">
        <title>Chromosome-level genome assembly of Phrynocephalus forsythii using third-generation DNA sequencing and Hi-C analysis.</title>
        <authorList>
            <person name="Qi Y."/>
            <person name="Zhao W."/>
            <person name="Zhao Y."/>
            <person name="Niu C."/>
            <person name="Cao S."/>
            <person name="Zhang Y."/>
        </authorList>
    </citation>
    <scope>NUCLEOTIDE SEQUENCE</scope>
    <source>
        <tissue evidence="15">Muscle</tissue>
    </source>
</reference>
<comment type="similarity">
    <text evidence="2 12">Belongs to the glycosyltransferase 2 family.</text>
</comment>
<dbReference type="OrthoDB" id="2139606at2759"/>
<evidence type="ECO:0000256" key="13">
    <source>
        <dbReference type="SAM" id="MobiDB-lite"/>
    </source>
</evidence>
<feature type="domain" description="Glycosyltransferase 2-like" evidence="14">
    <location>
        <begin position="309"/>
        <end position="430"/>
    </location>
</feature>
<evidence type="ECO:0000256" key="12">
    <source>
        <dbReference type="PIRNR" id="PIRNR000474"/>
    </source>
</evidence>
<dbReference type="GO" id="GO:0008376">
    <property type="term" value="F:acetylgalactosaminyltransferase activity"/>
    <property type="evidence" value="ECO:0007669"/>
    <property type="project" value="TreeGrafter"/>
</dbReference>
<comment type="subunit">
    <text evidence="3">Homodimer; disulfide-linked.</text>
</comment>
<dbReference type="InterPro" id="IPR029044">
    <property type="entry name" value="Nucleotide-diphossugar_trans"/>
</dbReference>
<dbReference type="PIRSF" id="PIRSF000474">
    <property type="entry name" value="GM2_GD2_synthase"/>
    <property type="match status" value="1"/>
</dbReference>
<dbReference type="EMBL" id="JAPFRF010000011">
    <property type="protein sequence ID" value="KAJ7317681.1"/>
    <property type="molecule type" value="Genomic_DNA"/>
</dbReference>
<evidence type="ECO:0000256" key="3">
    <source>
        <dbReference type="ARBA" id="ARBA00011748"/>
    </source>
</evidence>
<evidence type="ECO:0000256" key="4">
    <source>
        <dbReference type="ARBA" id="ARBA00022676"/>
    </source>
</evidence>
<evidence type="ECO:0000313" key="16">
    <source>
        <dbReference type="Proteomes" id="UP001142489"/>
    </source>
</evidence>
<evidence type="ECO:0000256" key="6">
    <source>
        <dbReference type="ARBA" id="ARBA00022692"/>
    </source>
</evidence>
<dbReference type="GO" id="GO:0000139">
    <property type="term" value="C:Golgi membrane"/>
    <property type="evidence" value="ECO:0007669"/>
    <property type="project" value="UniProtKB-SubCell"/>
</dbReference>
<evidence type="ECO:0000256" key="10">
    <source>
        <dbReference type="ARBA" id="ARBA00023136"/>
    </source>
</evidence>
<sequence>MVVQEGGAELKGRPLSSSPSSGARMHPVQKSLCALMVLTASLAFLYLHVWSPKPYSTVDLRHRADRLPEQLLNDRLMVPDKKYAHIAFRIKEEILELLPKNSCKCEVEPSMNLPFQKQLFGHVYSLEFANAFKPSELPEIHSKREQEYQSYRQRSQSPADQLLIVPANSPLEYPVQGVEVRPLQTILIPGLSLQAAERTLYRVNLTATMGTFDVAAEVEGVKVEGEGGMHLTLSGSQLDNLNRQMQFVTYTNTLFHPNTADTVQFSTDEHHASFIIRIRHAPTPRLYNPGSSSGGTSGEEYNISALVTIATKTFLRYDKLRALIDSIRKFYPTVTIIIADDSLDTEHVEGPHIEQYFMPFGKGWFAGRNLAISQVTTKYVLWVDDDFIFTPRTKVEKLVDVLEKTSLDLVGGAVREITGYTTTYRQQISVLPGGEDGDCLRTRQGYHHIIEGFPDCVVTDGVVNFFLARTEKVLQVGFDPRLSRVAHLEFFIDGLGILHVGSCSNVVVDHASKIKLPWLKTESEKQYAKFRYPNSSDNSLNTKQSLFYFKNRFKCMTGN</sequence>
<keyword evidence="6" id="KW-0812">Transmembrane</keyword>
<dbReference type="AlphaFoldDB" id="A0A9Q0XLF9"/>
<dbReference type="Pfam" id="PF00535">
    <property type="entry name" value="Glycos_transf_2"/>
    <property type="match status" value="1"/>
</dbReference>
<dbReference type="Gene3D" id="3.90.550.10">
    <property type="entry name" value="Spore Coat Polysaccharide Biosynthesis Protein SpsA, Chain A"/>
    <property type="match status" value="1"/>
</dbReference>
<keyword evidence="8" id="KW-1133">Transmembrane helix</keyword>
<keyword evidence="5 12" id="KW-0808">Transferase</keyword>
<gene>
    <name evidence="15" type="ORF">JRQ81_003843</name>
</gene>
<dbReference type="PANTHER" id="PTHR15046">
    <property type="entry name" value="GLYCO_TRANS_2-LIKE DOMAIN-CONTAINING PROTEIN"/>
    <property type="match status" value="1"/>
</dbReference>
<evidence type="ECO:0000256" key="9">
    <source>
        <dbReference type="ARBA" id="ARBA00023034"/>
    </source>
</evidence>
<evidence type="ECO:0000259" key="14">
    <source>
        <dbReference type="Pfam" id="PF00535"/>
    </source>
</evidence>
<evidence type="ECO:0000256" key="1">
    <source>
        <dbReference type="ARBA" id="ARBA00004323"/>
    </source>
</evidence>
<proteinExistence type="inferred from homology"/>
<comment type="caution">
    <text evidence="15">The sequence shown here is derived from an EMBL/GenBank/DDBJ whole genome shotgun (WGS) entry which is preliminary data.</text>
</comment>
<organism evidence="15 16">
    <name type="scientific">Phrynocephalus forsythii</name>
    <dbReference type="NCBI Taxonomy" id="171643"/>
    <lineage>
        <taxon>Eukaryota</taxon>
        <taxon>Metazoa</taxon>
        <taxon>Chordata</taxon>
        <taxon>Craniata</taxon>
        <taxon>Vertebrata</taxon>
        <taxon>Euteleostomi</taxon>
        <taxon>Lepidosauria</taxon>
        <taxon>Squamata</taxon>
        <taxon>Bifurcata</taxon>
        <taxon>Unidentata</taxon>
        <taxon>Episquamata</taxon>
        <taxon>Toxicofera</taxon>
        <taxon>Iguania</taxon>
        <taxon>Acrodonta</taxon>
        <taxon>Agamidae</taxon>
        <taxon>Agaminae</taxon>
        <taxon>Phrynocephalus</taxon>
    </lineage>
</organism>
<dbReference type="CDD" id="cd00761">
    <property type="entry name" value="Glyco_tranf_GTA_type"/>
    <property type="match status" value="1"/>
</dbReference>
<keyword evidence="4 12" id="KW-0328">Glycosyltransferase</keyword>
<protein>
    <recommendedName>
        <fullName evidence="12">Beta-1,4 N-acetylgalactosaminyltransferase</fullName>
    </recommendedName>
</protein>
<dbReference type="Proteomes" id="UP001142489">
    <property type="component" value="Unassembled WGS sequence"/>
</dbReference>
<dbReference type="GO" id="GO:0001574">
    <property type="term" value="P:ganglioside biosynthetic process"/>
    <property type="evidence" value="ECO:0007669"/>
    <property type="project" value="TreeGrafter"/>
</dbReference>
<comment type="subcellular location">
    <subcellularLocation>
        <location evidence="1">Golgi apparatus membrane</location>
        <topology evidence="1">Single-pass type II membrane protein</topology>
    </subcellularLocation>
</comment>
<feature type="region of interest" description="Disordered" evidence="13">
    <location>
        <begin position="1"/>
        <end position="23"/>
    </location>
</feature>
<evidence type="ECO:0000313" key="15">
    <source>
        <dbReference type="EMBL" id="KAJ7317681.1"/>
    </source>
</evidence>
<dbReference type="FunFam" id="3.90.550.10:FF:000076">
    <property type="entry name" value="Beta-1,4 N-acetylgalactosaminyltransferase"/>
    <property type="match status" value="1"/>
</dbReference>
<dbReference type="InterPro" id="IPR001173">
    <property type="entry name" value="Glyco_trans_2-like"/>
</dbReference>
<evidence type="ECO:0000256" key="2">
    <source>
        <dbReference type="ARBA" id="ARBA00006739"/>
    </source>
</evidence>
<dbReference type="PANTHER" id="PTHR15046:SF1">
    <property type="entry name" value="BETA-1,4 N-ACETYLGALACTOSAMINYLTRANSFERASE 1"/>
    <property type="match status" value="1"/>
</dbReference>
<dbReference type="SUPFAM" id="SSF53448">
    <property type="entry name" value="Nucleotide-diphospho-sugar transferases"/>
    <property type="match status" value="1"/>
</dbReference>
<dbReference type="InterPro" id="IPR011143">
    <property type="entry name" value="GM2_synthase"/>
</dbReference>
<keyword evidence="9 12" id="KW-0333">Golgi apparatus</keyword>
<keyword evidence="11" id="KW-1015">Disulfide bond</keyword>
<accession>A0A9Q0XLF9</accession>
<evidence type="ECO:0000256" key="7">
    <source>
        <dbReference type="ARBA" id="ARBA00022968"/>
    </source>
</evidence>
<keyword evidence="7" id="KW-0735">Signal-anchor</keyword>
<keyword evidence="10 12" id="KW-0472">Membrane</keyword>
<keyword evidence="16" id="KW-1185">Reference proteome</keyword>
<evidence type="ECO:0000256" key="8">
    <source>
        <dbReference type="ARBA" id="ARBA00022989"/>
    </source>
</evidence>
<evidence type="ECO:0000256" key="11">
    <source>
        <dbReference type="ARBA" id="ARBA00023157"/>
    </source>
</evidence>